<comment type="caution">
    <text evidence="1">The sequence shown here is derived from an EMBL/GenBank/DDBJ whole genome shotgun (WGS) entry which is preliminary data.</text>
</comment>
<reference evidence="1 2" key="1">
    <citation type="journal article" date="2021" name="BMC Biol.">
        <title>Horizontally acquired antibacterial genes associated with adaptive radiation of ladybird beetles.</title>
        <authorList>
            <person name="Li H.S."/>
            <person name="Tang X.F."/>
            <person name="Huang Y.H."/>
            <person name="Xu Z.Y."/>
            <person name="Chen M.L."/>
            <person name="Du X.Y."/>
            <person name="Qiu B.Y."/>
            <person name="Chen P.T."/>
            <person name="Zhang W."/>
            <person name="Slipinski A."/>
            <person name="Escalona H.E."/>
            <person name="Waterhouse R.M."/>
            <person name="Zwick A."/>
            <person name="Pang H."/>
        </authorList>
    </citation>
    <scope>NUCLEOTIDE SEQUENCE [LARGE SCALE GENOMIC DNA]</scope>
    <source>
        <strain evidence="1">SYSU2018</strain>
    </source>
</reference>
<dbReference type="Proteomes" id="UP001516400">
    <property type="component" value="Unassembled WGS sequence"/>
</dbReference>
<sequence>MKGKPLNNISKKLSMSASFTNIHFLSDGPVTRYLNKTIFKVLATMLDDFYPNIQNFTWNFHEAGHGKGAPDGVRATCKITADRLVASGTDNSSIDDLAKALEKPVQILKFSPYMMQTL</sequence>
<dbReference type="PANTHER" id="PTHR46601">
    <property type="entry name" value="ULP_PROTEASE DOMAIN-CONTAINING PROTEIN"/>
    <property type="match status" value="1"/>
</dbReference>
<feature type="non-terminal residue" evidence="1">
    <location>
        <position position="118"/>
    </location>
</feature>
<dbReference type="AlphaFoldDB" id="A0ABD2P628"/>
<accession>A0ABD2P628</accession>
<organism evidence="1 2">
    <name type="scientific">Cryptolaemus montrouzieri</name>
    <dbReference type="NCBI Taxonomy" id="559131"/>
    <lineage>
        <taxon>Eukaryota</taxon>
        <taxon>Metazoa</taxon>
        <taxon>Ecdysozoa</taxon>
        <taxon>Arthropoda</taxon>
        <taxon>Hexapoda</taxon>
        <taxon>Insecta</taxon>
        <taxon>Pterygota</taxon>
        <taxon>Neoptera</taxon>
        <taxon>Endopterygota</taxon>
        <taxon>Coleoptera</taxon>
        <taxon>Polyphaga</taxon>
        <taxon>Cucujiformia</taxon>
        <taxon>Coccinelloidea</taxon>
        <taxon>Coccinellidae</taxon>
        <taxon>Scymninae</taxon>
        <taxon>Scymnini</taxon>
        <taxon>Cryptolaemus</taxon>
    </lineage>
</organism>
<evidence type="ECO:0000313" key="2">
    <source>
        <dbReference type="Proteomes" id="UP001516400"/>
    </source>
</evidence>
<protein>
    <submittedName>
        <fullName evidence="1">Uncharacterized protein</fullName>
    </submittedName>
</protein>
<proteinExistence type="predicted"/>
<gene>
    <name evidence="1" type="ORF">HHI36_000553</name>
</gene>
<name>A0ABD2P628_9CUCU</name>
<keyword evidence="2" id="KW-1185">Reference proteome</keyword>
<dbReference type="PANTHER" id="PTHR46601:SF1">
    <property type="entry name" value="ADF-H DOMAIN-CONTAINING PROTEIN"/>
    <property type="match status" value="1"/>
</dbReference>
<dbReference type="EMBL" id="JABFTP020000185">
    <property type="protein sequence ID" value="KAL3286040.1"/>
    <property type="molecule type" value="Genomic_DNA"/>
</dbReference>
<evidence type="ECO:0000313" key="1">
    <source>
        <dbReference type="EMBL" id="KAL3286040.1"/>
    </source>
</evidence>